<organism evidence="1 2">
    <name type="scientific">Burkholderia mayonis</name>
    <dbReference type="NCBI Taxonomy" id="1385591"/>
    <lineage>
        <taxon>Bacteria</taxon>
        <taxon>Pseudomonadati</taxon>
        <taxon>Pseudomonadota</taxon>
        <taxon>Betaproteobacteria</taxon>
        <taxon>Burkholderiales</taxon>
        <taxon>Burkholderiaceae</taxon>
        <taxon>Burkholderia</taxon>
        <taxon>pseudomallei group</taxon>
    </lineage>
</organism>
<accession>A0A1B4FM94</accession>
<evidence type="ECO:0000313" key="2">
    <source>
        <dbReference type="Proteomes" id="UP000062519"/>
    </source>
</evidence>
<protein>
    <submittedName>
        <fullName evidence="1">Uncharacterized protein</fullName>
    </submittedName>
</protein>
<evidence type="ECO:0000313" key="1">
    <source>
        <dbReference type="EMBL" id="AOJ04809.1"/>
    </source>
</evidence>
<dbReference type="KEGG" id="buu:WS70_23920"/>
<dbReference type="EMBL" id="CP013387">
    <property type="protein sequence ID" value="AOJ04809.1"/>
    <property type="molecule type" value="Genomic_DNA"/>
</dbReference>
<dbReference type="Proteomes" id="UP000062519">
    <property type="component" value="Chromosome 2"/>
</dbReference>
<reference evidence="1 2" key="1">
    <citation type="submission" date="2015-12" db="EMBL/GenBank/DDBJ databases">
        <title>Diversity of Burkholderia near neighbor genomes.</title>
        <authorList>
            <person name="Sahl J."/>
            <person name="Wagner D."/>
            <person name="Keim P."/>
        </authorList>
    </citation>
    <scope>NUCLEOTIDE SEQUENCE [LARGE SCALE GENOMIC DNA]</scope>
    <source>
        <strain evidence="1 2">BDU6</strain>
    </source>
</reference>
<sequence length="73" mass="7863">MTRGCRHATDRTITRRLPGGAREPIAMSTIRARIEARREGPAAPRDGSAVQPSSLVPQATFDALMRGLHAQVA</sequence>
<dbReference type="AlphaFoldDB" id="A0A1B4FM94"/>
<keyword evidence="2" id="KW-1185">Reference proteome</keyword>
<name>A0A1B4FM94_9BURK</name>
<proteinExistence type="predicted"/>
<gene>
    <name evidence="1" type="ORF">WS70_23920</name>
</gene>